<sequence>MILGFLLLCLTVECNSTNAQATRRKPILGGSTKKSLFSMVANASALFAAMFYVFNPALQIVCMGDLYSRFTSQLATLYSVAVNLPQPK</sequence>
<evidence type="ECO:0000256" key="1">
    <source>
        <dbReference type="SAM" id="SignalP"/>
    </source>
</evidence>
<evidence type="ECO:0000313" key="3">
    <source>
        <dbReference type="Proteomes" id="UP001187859"/>
    </source>
</evidence>
<dbReference type="Proteomes" id="UP001187859">
    <property type="component" value="Unassembled WGS sequence"/>
</dbReference>
<feature type="signal peptide" evidence="1">
    <location>
        <begin position="1"/>
        <end position="21"/>
    </location>
</feature>
<proteinExistence type="predicted"/>
<protein>
    <submittedName>
        <fullName evidence="2">Uncharacterized protein</fullName>
    </submittedName>
</protein>
<dbReference type="EMBL" id="JASGOQ010000001">
    <property type="protein sequence ID" value="MDV5389825.1"/>
    <property type="molecule type" value="Genomic_DNA"/>
</dbReference>
<organism evidence="2 3">
    <name type="scientific">Shewanella xiamenensis</name>
    <dbReference type="NCBI Taxonomy" id="332186"/>
    <lineage>
        <taxon>Bacteria</taxon>
        <taxon>Pseudomonadati</taxon>
        <taxon>Pseudomonadota</taxon>
        <taxon>Gammaproteobacteria</taxon>
        <taxon>Alteromonadales</taxon>
        <taxon>Shewanellaceae</taxon>
        <taxon>Shewanella</taxon>
    </lineage>
</organism>
<comment type="caution">
    <text evidence="2">The sequence shown here is derived from an EMBL/GenBank/DDBJ whole genome shotgun (WGS) entry which is preliminary data.</text>
</comment>
<feature type="chain" id="PRO_5042221335" evidence="1">
    <location>
        <begin position="22"/>
        <end position="88"/>
    </location>
</feature>
<keyword evidence="1" id="KW-0732">Signal</keyword>
<dbReference type="AlphaFoldDB" id="A0AAE4PYX8"/>
<gene>
    <name evidence="2" type="ORF">QM089_06035</name>
</gene>
<accession>A0AAE4PYX8</accession>
<dbReference type="RefSeq" id="WP_317519612.1">
    <property type="nucleotide sequence ID" value="NZ_JASGOQ010000001.1"/>
</dbReference>
<reference evidence="2" key="1">
    <citation type="submission" date="2023-05" db="EMBL/GenBank/DDBJ databases">
        <title>Colonisation of extended spectrum b-lactamase- and carbapenemase-producing bacteria on hospital surfaces from low- and middle-income countries.</title>
        <authorList>
            <person name="Nieto-Rosado M."/>
            <person name="Sands K."/>
            <person name="Iregbu K."/>
            <person name="Zahra R."/>
            <person name="Mazarati J.B."/>
            <person name="Mehtar S."/>
            <person name="Barnards-Group B."/>
            <person name="Walsh T.R."/>
        </authorList>
    </citation>
    <scope>NUCLEOTIDE SEQUENCE</scope>
    <source>
        <strain evidence="2">PP-E493</strain>
    </source>
</reference>
<evidence type="ECO:0000313" key="2">
    <source>
        <dbReference type="EMBL" id="MDV5389825.1"/>
    </source>
</evidence>
<name>A0AAE4PYX8_9GAMM</name>